<evidence type="ECO:0000313" key="3">
    <source>
        <dbReference type="EMBL" id="SLM31907.1"/>
    </source>
</evidence>
<accession>A0A1W1HHD1</accession>
<feature type="binding site" evidence="2">
    <location>
        <position position="231"/>
    </location>
    <ligand>
        <name>Co(2+)</name>
        <dbReference type="ChEBI" id="CHEBI:48828"/>
    </ligand>
</feature>
<feature type="active site" description="Proton acceptor" evidence="1">
    <location>
        <position position="167"/>
    </location>
</feature>
<keyword evidence="2" id="KW-0170">Cobalt</keyword>
<name>A0A1W1HHD1_9BACT</name>
<dbReference type="CDD" id="cd03413">
    <property type="entry name" value="CbiK_C"/>
    <property type="match status" value="1"/>
</dbReference>
<protein>
    <submittedName>
        <fullName evidence="3">CbiK3</fullName>
        <ecNumber evidence="3">4.99.1.3</ecNumber>
    </submittedName>
</protein>
<evidence type="ECO:0000313" key="4">
    <source>
        <dbReference type="Proteomes" id="UP000191931"/>
    </source>
</evidence>
<proteinExistence type="predicted"/>
<dbReference type="Pfam" id="PF06180">
    <property type="entry name" value="CbiK"/>
    <property type="match status" value="1"/>
</dbReference>
<gene>
    <name evidence="3" type="primary">cbiK</name>
    <name evidence="3" type="ORF">MTBBW1_50030</name>
</gene>
<dbReference type="EC" id="4.99.1.3" evidence="3"/>
<dbReference type="Gene3D" id="3.40.50.1400">
    <property type="match status" value="2"/>
</dbReference>
<dbReference type="STRING" id="1246637.MTBBW1_50030"/>
<dbReference type="InterPro" id="IPR010388">
    <property type="entry name" value="Anaerobic_Co-chelatase"/>
</dbReference>
<dbReference type="SUPFAM" id="SSF53800">
    <property type="entry name" value="Chelatase"/>
    <property type="match status" value="1"/>
</dbReference>
<dbReference type="GO" id="GO:0046872">
    <property type="term" value="F:metal ion binding"/>
    <property type="evidence" value="ECO:0007669"/>
    <property type="project" value="UniProtKB-KW"/>
</dbReference>
<evidence type="ECO:0000256" key="1">
    <source>
        <dbReference type="PIRSR" id="PIRSR033579-1"/>
    </source>
</evidence>
<dbReference type="GO" id="GO:0016852">
    <property type="term" value="F:sirohydrochlorin cobaltochelatase activity"/>
    <property type="evidence" value="ECO:0007669"/>
    <property type="project" value="UniProtKB-EC"/>
</dbReference>
<keyword evidence="2" id="KW-0479">Metal-binding</keyword>
<dbReference type="Proteomes" id="UP000191931">
    <property type="component" value="Unassembled WGS sequence"/>
</dbReference>
<dbReference type="EMBL" id="FWEV01000292">
    <property type="protein sequence ID" value="SLM31907.1"/>
    <property type="molecule type" value="Genomic_DNA"/>
</dbReference>
<dbReference type="AlphaFoldDB" id="A0A1W1HHD1"/>
<sequence length="284" mass="31668">MKKMNDVNRDIETREAIPIVVTAFGTTAKAFSTYEKMDALFKREMPEQPVFWAYSSRMVKHAMRRNTNLDLKDPAEVLLMLQQQGHPWAVLQSLHIIGGHELHRLASEGRRVDIRLSFGLPLLSSPQDYMDTAHAMKPLFSGTGFSGNDVSEKDCSGNKRAVVLIGHGTDHPAWTSYFALESIMRDIHGTDSIFTGVVEGFPEMDTTVQRIKQAGFSKVLLVPFMLVAGVHFQEDLTGDDDSWQAAFEAQGIDVSLIRDGIGVLDGISRIFVRHIKEALDVIPL</sequence>
<organism evidence="3 4">
    <name type="scientific">Desulfamplus magnetovallimortis</name>
    <dbReference type="NCBI Taxonomy" id="1246637"/>
    <lineage>
        <taxon>Bacteria</taxon>
        <taxon>Pseudomonadati</taxon>
        <taxon>Thermodesulfobacteriota</taxon>
        <taxon>Desulfobacteria</taxon>
        <taxon>Desulfobacterales</taxon>
        <taxon>Desulfobacteraceae</taxon>
        <taxon>Desulfamplus</taxon>
    </lineage>
</organism>
<keyword evidence="4" id="KW-1185">Reference proteome</keyword>
<feature type="binding site" evidence="2">
    <location>
        <position position="199"/>
    </location>
    <ligand>
        <name>Co(2+)</name>
        <dbReference type="ChEBI" id="CHEBI:48828"/>
    </ligand>
</feature>
<feature type="binding site" evidence="2">
    <location>
        <position position="167"/>
    </location>
    <ligand>
        <name>Co(2+)</name>
        <dbReference type="ChEBI" id="CHEBI:48828"/>
    </ligand>
</feature>
<dbReference type="GO" id="GO:0019251">
    <property type="term" value="P:anaerobic cobalamin biosynthetic process"/>
    <property type="evidence" value="ECO:0007669"/>
    <property type="project" value="InterPro"/>
</dbReference>
<dbReference type="RefSeq" id="WP_080797818.1">
    <property type="nucleotide sequence ID" value="NZ_LT828540.1"/>
</dbReference>
<reference evidence="3 4" key="1">
    <citation type="submission" date="2017-03" db="EMBL/GenBank/DDBJ databases">
        <authorList>
            <person name="Afonso C.L."/>
            <person name="Miller P.J."/>
            <person name="Scott M.A."/>
            <person name="Spackman E."/>
            <person name="Goraichik I."/>
            <person name="Dimitrov K.M."/>
            <person name="Suarez D.L."/>
            <person name="Swayne D.E."/>
        </authorList>
    </citation>
    <scope>NUCLEOTIDE SEQUENCE [LARGE SCALE GENOMIC DNA]</scope>
    <source>
        <strain evidence="3">PRJEB14757</strain>
    </source>
</reference>
<keyword evidence="3" id="KW-0456">Lyase</keyword>
<evidence type="ECO:0000256" key="2">
    <source>
        <dbReference type="PIRSR" id="PIRSR033579-3"/>
    </source>
</evidence>
<dbReference type="PIRSF" id="PIRSF033579">
    <property type="entry name" value="Anaer_Co_chel"/>
    <property type="match status" value="1"/>
</dbReference>